<feature type="binding site" description="in other chain" evidence="7">
    <location>
        <position position="425"/>
    </location>
    <ligand>
        <name>IMP</name>
        <dbReference type="ChEBI" id="CHEBI:58053"/>
        <note>ligand shared between dimeric partners</note>
    </ligand>
</feature>
<feature type="binding site" description="in other chain" evidence="7">
    <location>
        <position position="349"/>
    </location>
    <ligand>
        <name>IMP</name>
        <dbReference type="ChEBI" id="CHEBI:58053"/>
        <note>ligand shared between dimeric partners</note>
    </ligand>
</feature>
<dbReference type="HOGENOM" id="CLU_477229_0_0_7"/>
<dbReference type="InterPro" id="IPR001114">
    <property type="entry name" value="Adenylosuccinate_synthetase"/>
</dbReference>
<feature type="binding site" description="in other chain" evidence="7">
    <location>
        <position position="277"/>
    </location>
    <ligand>
        <name>IMP</name>
        <dbReference type="ChEBI" id="CHEBI:58053"/>
        <note>ligand shared between dimeric partners</note>
    </ligand>
</feature>
<keyword evidence="6 7" id="KW-0342">GTP-binding</keyword>
<feature type="binding site" evidence="7">
    <location>
        <begin position="421"/>
        <end position="427"/>
    </location>
    <ligand>
        <name>substrate</name>
    </ligand>
</feature>
<comment type="subunit">
    <text evidence="7">Homodimer.</text>
</comment>
<dbReference type="Gene3D" id="3.40.440.10">
    <property type="entry name" value="Adenylosuccinate Synthetase, subunit A, domain 1"/>
    <property type="match status" value="2"/>
</dbReference>
<keyword evidence="10" id="KW-1185">Reference proteome</keyword>
<comment type="similarity">
    <text evidence="7">Belongs to the adenylosuccinate synthetase family.</text>
</comment>
<dbReference type="GO" id="GO:0046040">
    <property type="term" value="P:IMP metabolic process"/>
    <property type="evidence" value="ECO:0007669"/>
    <property type="project" value="TreeGrafter"/>
</dbReference>
<comment type="function">
    <text evidence="7">Plays an important role in the de novo pathway of purine nucleotide biosynthesis. Catalyzes the first committed step in the biosynthesis of AMP from IMP.</text>
</comment>
<evidence type="ECO:0000256" key="4">
    <source>
        <dbReference type="ARBA" id="ARBA00022755"/>
    </source>
</evidence>
<feature type="region of interest" description="Disordered" evidence="8">
    <location>
        <begin position="196"/>
        <end position="218"/>
    </location>
</feature>
<feature type="binding site" description="in other chain" evidence="7">
    <location>
        <begin position="191"/>
        <end position="194"/>
    </location>
    <ligand>
        <name>IMP</name>
        <dbReference type="ChEBI" id="CHEBI:58053"/>
        <note>ligand shared between dimeric partners</note>
    </ligand>
</feature>
<feature type="active site" description="Proton donor" evidence="7">
    <location>
        <position position="194"/>
    </location>
</feature>
<dbReference type="Proteomes" id="UP000001880">
    <property type="component" value="Chromosome"/>
</dbReference>
<protein>
    <recommendedName>
        <fullName evidence="7">Adenylosuccinate synthetase</fullName>
        <shortName evidence="7">AMPSase</shortName>
        <shortName evidence="7">AdSS</shortName>
        <ecNumber evidence="7">6.3.4.4</ecNumber>
    </recommendedName>
    <alternativeName>
        <fullName evidence="7">IMP--aspartate ligase</fullName>
    </alternativeName>
</protein>
<feature type="binding site" evidence="7">
    <location>
        <begin position="193"/>
        <end position="195"/>
    </location>
    <ligand>
        <name>GTP</name>
        <dbReference type="ChEBI" id="CHEBI:37565"/>
    </ligand>
</feature>
<evidence type="ECO:0000256" key="2">
    <source>
        <dbReference type="ARBA" id="ARBA00022723"/>
    </source>
</evidence>
<dbReference type="SMART" id="SM00788">
    <property type="entry name" value="Adenylsucc_synt"/>
    <property type="match status" value="1"/>
</dbReference>
<gene>
    <name evidence="7" type="primary">purA</name>
    <name evidence="9" type="ordered locus">Hoch_0610</name>
</gene>
<reference evidence="9 10" key="1">
    <citation type="journal article" date="2010" name="Stand. Genomic Sci.">
        <title>Complete genome sequence of Haliangium ochraceum type strain (SMP-2).</title>
        <authorList>
            <consortium name="US DOE Joint Genome Institute (JGI-PGF)"/>
            <person name="Ivanova N."/>
            <person name="Daum C."/>
            <person name="Lang E."/>
            <person name="Abt B."/>
            <person name="Kopitz M."/>
            <person name="Saunders E."/>
            <person name="Lapidus A."/>
            <person name="Lucas S."/>
            <person name="Glavina Del Rio T."/>
            <person name="Nolan M."/>
            <person name="Tice H."/>
            <person name="Copeland A."/>
            <person name="Cheng J.F."/>
            <person name="Chen F."/>
            <person name="Bruce D."/>
            <person name="Goodwin L."/>
            <person name="Pitluck S."/>
            <person name="Mavromatis K."/>
            <person name="Pati A."/>
            <person name="Mikhailova N."/>
            <person name="Chen A."/>
            <person name="Palaniappan K."/>
            <person name="Land M."/>
            <person name="Hauser L."/>
            <person name="Chang Y.J."/>
            <person name="Jeffries C.D."/>
            <person name="Detter J.C."/>
            <person name="Brettin T."/>
            <person name="Rohde M."/>
            <person name="Goker M."/>
            <person name="Bristow J."/>
            <person name="Markowitz V."/>
            <person name="Eisen J.A."/>
            <person name="Hugenholtz P."/>
            <person name="Kyrpides N.C."/>
            <person name="Klenk H.P."/>
        </authorList>
    </citation>
    <scope>NUCLEOTIDE SEQUENCE [LARGE SCALE GENOMIC DNA]</scope>
    <source>
        <strain evidence="10">DSM 14365 / CIP 107738 / JCM 11303 / AJ 13395 / SMP-2</strain>
    </source>
</reference>
<comment type="catalytic activity">
    <reaction evidence="7">
        <text>IMP + L-aspartate + GTP = N(6)-(1,2-dicarboxyethyl)-AMP + GDP + phosphate + 2 H(+)</text>
        <dbReference type="Rhea" id="RHEA:15753"/>
        <dbReference type="ChEBI" id="CHEBI:15378"/>
        <dbReference type="ChEBI" id="CHEBI:29991"/>
        <dbReference type="ChEBI" id="CHEBI:37565"/>
        <dbReference type="ChEBI" id="CHEBI:43474"/>
        <dbReference type="ChEBI" id="CHEBI:57567"/>
        <dbReference type="ChEBI" id="CHEBI:58053"/>
        <dbReference type="ChEBI" id="CHEBI:58189"/>
        <dbReference type="EC" id="6.3.4.4"/>
    </reaction>
</comment>
<comment type="caution">
    <text evidence="7">Lacks conserved residue(s) required for the propagation of feature annotation.</text>
</comment>
<dbReference type="Gene3D" id="3.90.170.10">
    <property type="entry name" value="Adenylosuccinate Synthetase, subunit A, domain 3"/>
    <property type="match status" value="1"/>
</dbReference>
<dbReference type="InterPro" id="IPR042109">
    <property type="entry name" value="Adenylosuccinate_synth_dom1"/>
</dbReference>
<organism evidence="9 10">
    <name type="scientific">Haliangium ochraceum (strain DSM 14365 / JCM 11303 / SMP-2)</name>
    <dbReference type="NCBI Taxonomy" id="502025"/>
    <lineage>
        <taxon>Bacteria</taxon>
        <taxon>Pseudomonadati</taxon>
        <taxon>Myxococcota</taxon>
        <taxon>Polyangia</taxon>
        <taxon>Haliangiales</taxon>
        <taxon>Kofleriaceae</taxon>
        <taxon>Haliangium</taxon>
    </lineage>
</organism>
<keyword evidence="1 7" id="KW-0436">Ligase</keyword>
<dbReference type="InterPro" id="IPR027417">
    <property type="entry name" value="P-loop_NTPase"/>
</dbReference>
<evidence type="ECO:0000256" key="6">
    <source>
        <dbReference type="ARBA" id="ARBA00023134"/>
    </source>
</evidence>
<dbReference type="HAMAP" id="MF_00011">
    <property type="entry name" value="Adenylosucc_synth"/>
    <property type="match status" value="1"/>
</dbReference>
<dbReference type="Gene3D" id="3.40.50.300">
    <property type="entry name" value="P-loop containing nucleotide triphosphate hydrolases"/>
    <property type="match status" value="1"/>
</dbReference>
<feature type="binding site" description="in other chain" evidence="7">
    <location>
        <position position="334"/>
    </location>
    <ligand>
        <name>IMP</name>
        <dbReference type="ChEBI" id="CHEBI:58053"/>
        <note>ligand shared between dimeric partners</note>
    </ligand>
</feature>
<dbReference type="PANTHER" id="PTHR11846:SF0">
    <property type="entry name" value="ADENYLOSUCCINATE SYNTHETASE"/>
    <property type="match status" value="1"/>
</dbReference>
<comment type="subcellular location">
    <subcellularLocation>
        <location evidence="7">Cytoplasm</location>
    </subcellularLocation>
</comment>
<dbReference type="SUPFAM" id="SSF52540">
    <property type="entry name" value="P-loop containing nucleoside triphosphate hydrolases"/>
    <property type="match status" value="2"/>
</dbReference>
<comment type="cofactor">
    <cofactor evidence="7">
        <name>Mg(2+)</name>
        <dbReference type="ChEBI" id="CHEBI:18420"/>
    </cofactor>
    <text evidence="7">Binds 1 Mg(2+) ion per subunit.</text>
</comment>
<comment type="pathway">
    <text evidence="7">Purine metabolism; AMP biosynthesis via de novo pathway; AMP from IMP: step 1/2.</text>
</comment>
<accession>D0LLN0</accession>
<evidence type="ECO:0000313" key="9">
    <source>
        <dbReference type="EMBL" id="ACY13247.1"/>
    </source>
</evidence>
<evidence type="ECO:0000256" key="1">
    <source>
        <dbReference type="ARBA" id="ARBA00022598"/>
    </source>
</evidence>
<evidence type="ECO:0000256" key="3">
    <source>
        <dbReference type="ARBA" id="ARBA00022741"/>
    </source>
</evidence>
<feature type="binding site" evidence="7">
    <location>
        <position position="193"/>
    </location>
    <ligand>
        <name>Mg(2+)</name>
        <dbReference type="ChEBI" id="CHEBI:18420"/>
    </ligand>
</feature>
<dbReference type="KEGG" id="hoh:Hoch_0610"/>
<proteinExistence type="inferred from homology"/>
<feature type="binding site" evidence="7">
    <location>
        <begin position="453"/>
        <end position="455"/>
    </location>
    <ligand>
        <name>GTP</name>
        <dbReference type="ChEBI" id="CHEBI:37565"/>
    </ligand>
</feature>
<dbReference type="STRING" id="502025.Hoch_0610"/>
<keyword evidence="4 7" id="KW-0658">Purine biosynthesis</keyword>
<dbReference type="UniPathway" id="UPA00075">
    <property type="reaction ID" value="UER00335"/>
</dbReference>
<keyword evidence="5 7" id="KW-0460">Magnesium</keyword>
<dbReference type="PANTHER" id="PTHR11846">
    <property type="entry name" value="ADENYLOSUCCINATE SYNTHETASE"/>
    <property type="match status" value="1"/>
</dbReference>
<sequence length="507" mass="55862">MLGTRDLIRALVDVDNERSALQKAGAALDRKTRGKWVAKALGKRVQEISADATIVVDAVRDQRQINAVRNAFGARVQHVHLHAAIDELAQRYANRQSAVKEAKSYKDVQNDSTEKRVRKLARSADIVVDTGRSSAEDVFVRVASHLGLYGRSPERLVDVLIGGQYGSEGKGHIASYLSPEYDVLVRVGGPNAGHKVYEKPEPRTFHHLPSGTQRSESRGSKIVLGPGIVLFLPGLLREIADCALSKDRLSIDPNAMLIDESDRHFESETLASSIGSTAQGVGSATARRILRTAADPPVRLAGDENTLKPYIRESGEVLEGAFASGCRVFLEGTQGTGLSLFHGFYPHVTSRDTSVSGCLAEAGIAPSRVRRIIMVCRTYPIRVESPNKSTSGRLAQELEWTDIASRSGIPIEELRKNERTSTTNKSRRVGEFDWSLLRRAAFLNGPTDVALTFADYLSVKNRDARRFEQLTLETINFVEEVERVAAAPVSLIATRFHFRSIIDRRAW</sequence>
<dbReference type="EMBL" id="CP001804">
    <property type="protein sequence ID" value="ACY13247.1"/>
    <property type="molecule type" value="Genomic_DNA"/>
</dbReference>
<dbReference type="GO" id="GO:0004019">
    <property type="term" value="F:adenylosuccinate synthase activity"/>
    <property type="evidence" value="ECO:0007669"/>
    <property type="project" value="UniProtKB-UniRule"/>
</dbReference>
<dbReference type="Pfam" id="PF00709">
    <property type="entry name" value="Adenylsucc_synt"/>
    <property type="match status" value="2"/>
</dbReference>
<evidence type="ECO:0000256" key="8">
    <source>
        <dbReference type="SAM" id="MobiDB-lite"/>
    </source>
</evidence>
<evidence type="ECO:0000256" key="5">
    <source>
        <dbReference type="ARBA" id="ARBA00022842"/>
    </source>
</evidence>
<feature type="binding site" evidence="7">
    <location>
        <position position="291"/>
    </location>
    <ligand>
        <name>IMP</name>
        <dbReference type="ChEBI" id="CHEBI:58053"/>
        <note>ligand shared between dimeric partners</note>
    </ligand>
</feature>
<keyword evidence="3 7" id="KW-0547">Nucleotide-binding</keyword>
<dbReference type="eggNOG" id="COG0104">
    <property type="taxonomic scope" value="Bacteria"/>
</dbReference>
<dbReference type="GO" id="GO:0005525">
    <property type="term" value="F:GTP binding"/>
    <property type="evidence" value="ECO:0007669"/>
    <property type="project" value="UniProtKB-UniRule"/>
</dbReference>
<dbReference type="AlphaFoldDB" id="D0LLN0"/>
<evidence type="ECO:0000313" key="10">
    <source>
        <dbReference type="Proteomes" id="UP000001880"/>
    </source>
</evidence>
<dbReference type="GO" id="GO:0000287">
    <property type="term" value="F:magnesium ion binding"/>
    <property type="evidence" value="ECO:0007669"/>
    <property type="project" value="UniProtKB-UniRule"/>
</dbReference>
<dbReference type="GO" id="GO:0044208">
    <property type="term" value="P:'de novo' AMP biosynthetic process"/>
    <property type="evidence" value="ECO:0007669"/>
    <property type="project" value="UniProtKB-UniRule"/>
</dbReference>
<dbReference type="GO" id="GO:0005737">
    <property type="term" value="C:cytoplasm"/>
    <property type="evidence" value="ECO:0007669"/>
    <property type="project" value="UniProtKB-SubCell"/>
</dbReference>
<evidence type="ECO:0000256" key="7">
    <source>
        <dbReference type="HAMAP-Rule" id="MF_00011"/>
    </source>
</evidence>
<name>D0LLN0_HALO1</name>
<feature type="binding site" evidence="7">
    <location>
        <position position="427"/>
    </location>
    <ligand>
        <name>GTP</name>
        <dbReference type="ChEBI" id="CHEBI:37565"/>
    </ligand>
</feature>
<dbReference type="InterPro" id="IPR042111">
    <property type="entry name" value="Adenylosuccinate_synth_dom3"/>
</dbReference>
<dbReference type="EC" id="6.3.4.4" evidence="7"/>
<keyword evidence="7" id="KW-0963">Cytoplasm</keyword>
<keyword evidence="2 7" id="KW-0479">Metal-binding</keyword>